<evidence type="ECO:0000256" key="2">
    <source>
        <dbReference type="SAM" id="SignalP"/>
    </source>
</evidence>
<evidence type="ECO:0000313" key="4">
    <source>
        <dbReference type="Proteomes" id="UP000266861"/>
    </source>
</evidence>
<accession>A0A397G1M6</accession>
<dbReference type="STRING" id="1348612.A0A397G1M6"/>
<organism evidence="3 4">
    <name type="scientific">Diversispora epigaea</name>
    <dbReference type="NCBI Taxonomy" id="1348612"/>
    <lineage>
        <taxon>Eukaryota</taxon>
        <taxon>Fungi</taxon>
        <taxon>Fungi incertae sedis</taxon>
        <taxon>Mucoromycota</taxon>
        <taxon>Glomeromycotina</taxon>
        <taxon>Glomeromycetes</taxon>
        <taxon>Diversisporales</taxon>
        <taxon>Diversisporaceae</taxon>
        <taxon>Diversispora</taxon>
    </lineage>
</organism>
<protein>
    <submittedName>
        <fullName evidence="3">Uncharacterized protein</fullName>
    </submittedName>
</protein>
<feature type="transmembrane region" description="Helical" evidence="1">
    <location>
        <begin position="699"/>
        <end position="718"/>
    </location>
</feature>
<gene>
    <name evidence="3" type="ORF">Glove_707g9</name>
</gene>
<keyword evidence="2" id="KW-0732">Signal</keyword>
<keyword evidence="4" id="KW-1185">Reference proteome</keyword>
<feature type="signal peptide" evidence="2">
    <location>
        <begin position="1"/>
        <end position="19"/>
    </location>
</feature>
<feature type="transmembrane region" description="Helical" evidence="1">
    <location>
        <begin position="866"/>
        <end position="892"/>
    </location>
</feature>
<dbReference type="AlphaFoldDB" id="A0A397G1M6"/>
<sequence length="922" mass="104677">MVLSIVWIAIFSLTSSVFSDGIFTYNETNPLDTPPQMWQDVEYLDGTVIIRIINSNSNKTGVSEKMWTRPVLSLRIIHPNGTVSEIDKDLEIQEFNWLIIKSPNSIQDPISIHALQRGYLLVRYFNASNPENITTYEEWGRIIDWNGKLYEEVYLGGVFIENNIWYPSVTSIVSNVDPAKGFIRLAGRNSTFVEWQQYMIGDSFNLKKLQEGNITFPQKDINTILDFMATADEGYSIIIGNSINSTNSNNILEIYAEVYYLRIGYNETQFSTPKLLYQSSLPNITISNLICGISSSGIGHVCTLTVIQNNVINSTNYFVKLDFLISGSVTKITPINNLPELPPSNDTTGWLIKSIPYGGYLFYAYFVDADDHISAYGYYFNEIENNFEKWDFPEPSVLNLMGILIILPNNTLLLSQMESNNTWSLNTTNIPNYSGNSDNGYSNLLIDSTSPSINANISNISTLTDMGNITITYYEPVEPSDGNIWIYRIDDSKDNNITRQFVNSNNNKFCFISNNGLTVTVKVIISTFSYPNSQFYVKIDNNFVKSKKYDEPLMGINDNIWKFNTIPSTETFAGTVSGVLRLTMEGTQHYENLNLTEKDDFFFDLRTELSKIIPVDFDRLKINAQTQVDTTISPNRQIFISLDIQSSRSERSVQSIINDLKFMIKYKSITSICLFPTTNYLDEEFGFEPRQNLWVKYKIKLMGVIISFGILLGLFLIAKIMNNKGRNTAILQLGLIIFDFVMDVLFVSKNGDVVEVLYNPSIIFLTVPIVTNTILAFYIIFEENKSKTFLSWFTQHGKVASIFTVLSGADIETLSILHSNMAGFEIFNAPFSTEGKSRIFWGSCLNILLEDLPQVIIQILYQQSVIIYDIIPLLALVSSCLSLLVSIVGKLFQAINICRHRYERTRNEDDFGGLQPFRTPDT</sequence>
<feature type="transmembrane region" description="Helical" evidence="1">
    <location>
        <begin position="730"/>
        <end position="748"/>
    </location>
</feature>
<dbReference type="Proteomes" id="UP000266861">
    <property type="component" value="Unassembled WGS sequence"/>
</dbReference>
<keyword evidence="1" id="KW-1133">Transmembrane helix</keyword>
<keyword evidence="1" id="KW-0812">Transmembrane</keyword>
<evidence type="ECO:0000256" key="1">
    <source>
        <dbReference type="SAM" id="Phobius"/>
    </source>
</evidence>
<keyword evidence="1" id="KW-0472">Membrane</keyword>
<name>A0A397G1M6_9GLOM</name>
<proteinExistence type="predicted"/>
<feature type="transmembrane region" description="Helical" evidence="1">
    <location>
        <begin position="760"/>
        <end position="781"/>
    </location>
</feature>
<feature type="chain" id="PRO_5017365443" evidence="2">
    <location>
        <begin position="20"/>
        <end position="922"/>
    </location>
</feature>
<evidence type="ECO:0000313" key="3">
    <source>
        <dbReference type="EMBL" id="RHZ44931.1"/>
    </source>
</evidence>
<dbReference type="EMBL" id="PQFF01000563">
    <property type="protein sequence ID" value="RHZ44931.1"/>
    <property type="molecule type" value="Genomic_DNA"/>
</dbReference>
<dbReference type="OrthoDB" id="2403103at2759"/>
<reference evidence="3 4" key="1">
    <citation type="submission" date="2018-08" db="EMBL/GenBank/DDBJ databases">
        <title>Genome and evolution of the arbuscular mycorrhizal fungus Diversispora epigaea (formerly Glomus versiforme) and its bacterial endosymbionts.</title>
        <authorList>
            <person name="Sun X."/>
            <person name="Fei Z."/>
            <person name="Harrison M."/>
        </authorList>
    </citation>
    <scope>NUCLEOTIDE SEQUENCE [LARGE SCALE GENOMIC DNA]</scope>
    <source>
        <strain evidence="3 4">IT104</strain>
    </source>
</reference>
<comment type="caution">
    <text evidence="3">The sequence shown here is derived from an EMBL/GenBank/DDBJ whole genome shotgun (WGS) entry which is preliminary data.</text>
</comment>